<sequence>MFMLCNFKRHPSRELAPFMDLPDDLREVAFHELNETEAARDASIERLRKLLERRFVTKR</sequence>
<evidence type="ECO:0000313" key="3">
    <source>
        <dbReference type="Proteomes" id="UP000001555"/>
    </source>
</evidence>
<organism>
    <name type="scientific">Ixodes scapularis</name>
    <name type="common">Black-legged tick</name>
    <name type="synonym">Deer tick</name>
    <dbReference type="NCBI Taxonomy" id="6945"/>
    <lineage>
        <taxon>Eukaryota</taxon>
        <taxon>Metazoa</taxon>
        <taxon>Ecdysozoa</taxon>
        <taxon>Arthropoda</taxon>
        <taxon>Chelicerata</taxon>
        <taxon>Arachnida</taxon>
        <taxon>Acari</taxon>
        <taxon>Parasitiformes</taxon>
        <taxon>Ixodida</taxon>
        <taxon>Ixodoidea</taxon>
        <taxon>Ixodidae</taxon>
        <taxon>Ixodinae</taxon>
        <taxon>Ixodes</taxon>
    </lineage>
</organism>
<evidence type="ECO:0000313" key="2">
    <source>
        <dbReference type="EnsemblMetazoa" id="ISCW001697-PA"/>
    </source>
</evidence>
<reference evidence="1 3" key="1">
    <citation type="submission" date="2008-03" db="EMBL/GenBank/DDBJ databases">
        <title>Annotation of Ixodes scapularis.</title>
        <authorList>
            <consortium name="Ixodes scapularis Genome Project Consortium"/>
            <person name="Caler E."/>
            <person name="Hannick L.I."/>
            <person name="Bidwell S."/>
            <person name="Joardar V."/>
            <person name="Thiagarajan M."/>
            <person name="Amedeo P."/>
            <person name="Galinsky K.J."/>
            <person name="Schobel S."/>
            <person name="Inman J."/>
            <person name="Hostetler J."/>
            <person name="Miller J."/>
            <person name="Hammond M."/>
            <person name="Megy K."/>
            <person name="Lawson D."/>
            <person name="Kodira C."/>
            <person name="Sutton G."/>
            <person name="Meyer J."/>
            <person name="Hill C.A."/>
            <person name="Birren B."/>
            <person name="Nene V."/>
            <person name="Collins F."/>
            <person name="Alarcon-Chaidez F."/>
            <person name="Wikel S."/>
            <person name="Strausberg R."/>
        </authorList>
    </citation>
    <scope>NUCLEOTIDE SEQUENCE [LARGE SCALE GENOMIC DNA]</scope>
    <source>
        <strain evidence="3">Wikel</strain>
        <strain evidence="1">Wikel colony</strain>
    </source>
</reference>
<evidence type="ECO:0000313" key="1">
    <source>
        <dbReference type="EMBL" id="EEC01190.1"/>
    </source>
</evidence>
<keyword evidence="3" id="KW-1185">Reference proteome</keyword>
<dbReference type="EnsemblMetazoa" id="ISCW001697-RA">
    <property type="protein sequence ID" value="ISCW001697-PA"/>
    <property type="gene ID" value="ISCW001697"/>
</dbReference>
<dbReference type="VEuPathDB" id="VectorBase:ISCW001697"/>
<dbReference type="HOGENOM" id="CLU_2963317_0_0_1"/>
<name>B7P3L8_IXOSC</name>
<proteinExistence type="predicted"/>
<accession>B7P3L8</accession>
<dbReference type="EMBL" id="ABJB010013113">
    <property type="status" value="NOT_ANNOTATED_CDS"/>
    <property type="molecule type" value="Genomic_DNA"/>
</dbReference>
<dbReference type="AlphaFoldDB" id="B7P3L8"/>
<gene>
    <name evidence="1" type="ORF">IscW_ISCW001697</name>
</gene>
<dbReference type="PaxDb" id="6945-B7P3L8"/>
<protein>
    <submittedName>
        <fullName evidence="1 2">Uncharacterized protein</fullName>
    </submittedName>
</protein>
<dbReference type="Proteomes" id="UP000001555">
    <property type="component" value="Unassembled WGS sequence"/>
</dbReference>
<dbReference type="EMBL" id="ABJB010043112">
    <property type="status" value="NOT_ANNOTATED_CDS"/>
    <property type="molecule type" value="Genomic_DNA"/>
</dbReference>
<dbReference type="InParanoid" id="B7P3L8"/>
<dbReference type="EMBL" id="ABJB010530257">
    <property type="status" value="NOT_ANNOTATED_CDS"/>
    <property type="molecule type" value="Genomic_DNA"/>
</dbReference>
<reference evidence="2" key="2">
    <citation type="submission" date="2020-05" db="UniProtKB">
        <authorList>
            <consortium name="EnsemblMetazoa"/>
        </authorList>
    </citation>
    <scope>IDENTIFICATION</scope>
    <source>
        <strain evidence="2">wikel</strain>
    </source>
</reference>
<dbReference type="VEuPathDB" id="VectorBase:ISCI001697"/>
<dbReference type="EMBL" id="DS629409">
    <property type="protein sequence ID" value="EEC01190.1"/>
    <property type="molecule type" value="Genomic_DNA"/>
</dbReference>